<gene>
    <name evidence="2" type="ORF">KIH73_07840</name>
</gene>
<sequence>MVAAQSLTERGAGTPVKVDAAAAQIIAYAVLAACSLLTPARDPGAAVSVPVTAAGVLLALAAFLVCSPLRDGLAGRVIAAVAAVASLAFALVPSIRSVIFPAVATGAEGVAEAGHPQEVWAAGACGLLVALVIVSFARQMAREERSHLIRSLSHGVTGGVACIAVSGWCFLPDLIEAGRSTGSVAVWAAVAVIVVVAAALAACSRLWAGDANPPEGARRPGIGIGLIPVMLLGPVVAISSLVVALL</sequence>
<dbReference type="Proteomes" id="UP000812844">
    <property type="component" value="Unassembled WGS sequence"/>
</dbReference>
<feature type="transmembrane region" description="Helical" evidence="1">
    <location>
        <begin position="77"/>
        <end position="99"/>
    </location>
</feature>
<keyword evidence="3" id="KW-1185">Reference proteome</keyword>
<comment type="caution">
    <text evidence="2">The sequence shown here is derived from an EMBL/GenBank/DDBJ whole genome shotgun (WGS) entry which is preliminary data.</text>
</comment>
<protein>
    <recommendedName>
        <fullName evidence="4">Transporter</fullName>
    </recommendedName>
</protein>
<keyword evidence="1" id="KW-0812">Transmembrane</keyword>
<evidence type="ECO:0000313" key="3">
    <source>
        <dbReference type="Proteomes" id="UP000812844"/>
    </source>
</evidence>
<organism evidence="2 3">
    <name type="scientific">Bifidobacterium phasiani</name>
    <dbReference type="NCBI Taxonomy" id="2834431"/>
    <lineage>
        <taxon>Bacteria</taxon>
        <taxon>Bacillati</taxon>
        <taxon>Actinomycetota</taxon>
        <taxon>Actinomycetes</taxon>
        <taxon>Bifidobacteriales</taxon>
        <taxon>Bifidobacteriaceae</taxon>
        <taxon>Bifidobacterium</taxon>
    </lineage>
</organism>
<feature type="transmembrane region" description="Helical" evidence="1">
    <location>
        <begin position="20"/>
        <end position="38"/>
    </location>
</feature>
<feature type="transmembrane region" description="Helical" evidence="1">
    <location>
        <begin position="183"/>
        <end position="208"/>
    </location>
</feature>
<name>A0ABS6W9T1_9BIFI</name>
<feature type="transmembrane region" description="Helical" evidence="1">
    <location>
        <begin position="44"/>
        <end position="65"/>
    </location>
</feature>
<evidence type="ECO:0000313" key="2">
    <source>
        <dbReference type="EMBL" id="MBW3083275.1"/>
    </source>
</evidence>
<feature type="transmembrane region" description="Helical" evidence="1">
    <location>
        <begin position="149"/>
        <end position="171"/>
    </location>
</feature>
<evidence type="ECO:0008006" key="4">
    <source>
        <dbReference type="Google" id="ProtNLM"/>
    </source>
</evidence>
<feature type="transmembrane region" description="Helical" evidence="1">
    <location>
        <begin position="119"/>
        <end position="137"/>
    </location>
</feature>
<dbReference type="EMBL" id="JAHBBD010000018">
    <property type="protein sequence ID" value="MBW3083275.1"/>
    <property type="molecule type" value="Genomic_DNA"/>
</dbReference>
<evidence type="ECO:0000256" key="1">
    <source>
        <dbReference type="SAM" id="Phobius"/>
    </source>
</evidence>
<dbReference type="RefSeq" id="WP_219082269.1">
    <property type="nucleotide sequence ID" value="NZ_JAHBBD010000018.1"/>
</dbReference>
<proteinExistence type="predicted"/>
<feature type="transmembrane region" description="Helical" evidence="1">
    <location>
        <begin position="220"/>
        <end position="245"/>
    </location>
</feature>
<keyword evidence="1" id="KW-1133">Transmembrane helix</keyword>
<accession>A0ABS6W9T1</accession>
<reference evidence="2 3" key="1">
    <citation type="submission" date="2021-05" db="EMBL/GenBank/DDBJ databases">
        <title>Phylogenetic classification of ten novel species belonging to the genus Bifidobacterium comprising B. colchicus sp. nov., B. abeli sp. nov., B. bicoloris sp. nov., B. guerezis sp. nov., B. rosaliae sp. nov., B. santillanensis sp. nov., B. argentati sp. nov., B. amazzoni sp. nov., B. pluviali sp. nov., and B. pinnaculum sp. nov.</title>
        <authorList>
            <person name="Lugli G.A."/>
            <person name="Ruiz Garcia L."/>
            <person name="Margolles A."/>
            <person name="Ventura M."/>
        </authorList>
    </citation>
    <scope>NUCLEOTIDE SEQUENCE [LARGE SCALE GENOMIC DNA]</scope>
    <source>
        <strain evidence="2 3">6T3</strain>
    </source>
</reference>
<keyword evidence="1" id="KW-0472">Membrane</keyword>